<dbReference type="STRING" id="48697.A0A124GPQ7"/>
<dbReference type="GO" id="GO:0003824">
    <property type="term" value="F:catalytic activity"/>
    <property type="evidence" value="ECO:0007669"/>
    <property type="project" value="InterPro"/>
</dbReference>
<dbReference type="Gene3D" id="3.10.310.10">
    <property type="entry name" value="Diaminopimelate Epimerase, Chain A, domain 1"/>
    <property type="match status" value="2"/>
</dbReference>
<organism evidence="1 2">
    <name type="scientific">Penicillium freii</name>
    <dbReference type="NCBI Taxonomy" id="48697"/>
    <lineage>
        <taxon>Eukaryota</taxon>
        <taxon>Fungi</taxon>
        <taxon>Dikarya</taxon>
        <taxon>Ascomycota</taxon>
        <taxon>Pezizomycotina</taxon>
        <taxon>Eurotiomycetes</taxon>
        <taxon>Eurotiomycetidae</taxon>
        <taxon>Eurotiales</taxon>
        <taxon>Aspergillaceae</taxon>
        <taxon>Penicillium</taxon>
    </lineage>
</organism>
<accession>A0A124GPQ7</accession>
<sequence>MEEGQVHLLRVCPGGPEGDGTLSVMLSDKRMSDEEMREVASSYGHMSGFAFPTRAGSECDYEIRLWDPRYELDNCAHGMIGTVWLLSKLGMMSGNNLYIWSKTGRVEARITKTPDKDSTKDNIWVEFSYPRCTIMNNVANKYHLDVILRDLNIKIEDLVPGSAIQNAGTNRMVKTLIPIKSVAKLNELELEYGLIRKNLGRIQSNGMCLYATDDHKPYEYELRQVPENWRDWEETATALAFGVLVNGVVHVPNQILRIRQHLDGDRHREINLRFRTWGSSITGLWIGGTAEYETEKRETGKTTSWETDTE</sequence>
<name>A0A124GPQ7_PENFR</name>
<dbReference type="InterPro" id="IPR003719">
    <property type="entry name" value="Phenazine_PhzF-like"/>
</dbReference>
<dbReference type="AlphaFoldDB" id="A0A124GPQ7"/>
<dbReference type="Proteomes" id="UP000055045">
    <property type="component" value="Unassembled WGS sequence"/>
</dbReference>
<comment type="caution">
    <text evidence="1">The sequence shown here is derived from an EMBL/GenBank/DDBJ whole genome shotgun (WGS) entry which is preliminary data.</text>
</comment>
<protein>
    <submittedName>
        <fullName evidence="1">Uncharacterized protein</fullName>
    </submittedName>
</protein>
<keyword evidence="2" id="KW-1185">Reference proteome</keyword>
<dbReference type="OrthoDB" id="75169at2759"/>
<evidence type="ECO:0000313" key="1">
    <source>
        <dbReference type="EMBL" id="KUM55701.1"/>
    </source>
</evidence>
<dbReference type="SUPFAM" id="SSF54506">
    <property type="entry name" value="Diaminopimelate epimerase-like"/>
    <property type="match status" value="1"/>
</dbReference>
<gene>
    <name evidence="1" type="ORF">ACN42_g11542</name>
</gene>
<reference evidence="1 2" key="1">
    <citation type="submission" date="2015-10" db="EMBL/GenBank/DDBJ databases">
        <title>Genome sequencing of Penicillium freii.</title>
        <authorList>
            <person name="Nguyen H.D."/>
            <person name="Visagie C.M."/>
            <person name="Seifert K.A."/>
        </authorList>
    </citation>
    <scope>NUCLEOTIDE SEQUENCE [LARGE SCALE GENOMIC DNA]</scope>
    <source>
        <strain evidence="1 2">DAOM 242723</strain>
    </source>
</reference>
<evidence type="ECO:0000313" key="2">
    <source>
        <dbReference type="Proteomes" id="UP000055045"/>
    </source>
</evidence>
<dbReference type="EMBL" id="LLXE01000682">
    <property type="protein sequence ID" value="KUM55701.1"/>
    <property type="molecule type" value="Genomic_DNA"/>
</dbReference>
<dbReference type="Pfam" id="PF02567">
    <property type="entry name" value="PhzC-PhzF"/>
    <property type="match status" value="1"/>
</dbReference>
<proteinExistence type="predicted"/>
<dbReference type="PIRSF" id="PIRSF016184">
    <property type="entry name" value="PhzC_PhzF"/>
    <property type="match status" value="1"/>
</dbReference>